<evidence type="ECO:0000256" key="4">
    <source>
        <dbReference type="ARBA" id="ARBA00023004"/>
    </source>
</evidence>
<evidence type="ECO:0000256" key="6">
    <source>
        <dbReference type="ARBA" id="ARBA00023063"/>
    </source>
</evidence>
<name>A0ABS0C0D2_9GAMM</name>
<proteinExistence type="predicted"/>
<dbReference type="Gene3D" id="2.102.10.10">
    <property type="entry name" value="Rieske [2Fe-2S] iron-sulphur domain"/>
    <property type="match status" value="1"/>
</dbReference>
<dbReference type="InterPro" id="IPR017941">
    <property type="entry name" value="Rieske_2Fe-2S"/>
</dbReference>
<dbReference type="PANTHER" id="PTHR40562">
    <property type="match status" value="1"/>
</dbReference>
<sequence>MADFIKVCGENDLVENSGVAALIDDQQLALFYINSQVYITSNTDPIREAEVMSRGMVGDRDGELFVASPLHKECYSLISGICLDKEGYSLSVFPGKIEDGFVWVDMHAKV</sequence>
<dbReference type="InterPro" id="IPR012748">
    <property type="entry name" value="Rieske-like_NirD"/>
</dbReference>
<dbReference type="RefSeq" id="WP_185978856.1">
    <property type="nucleotide sequence ID" value="NZ_JACBGI020000025.1"/>
</dbReference>
<gene>
    <name evidence="8" type="primary">nirD</name>
    <name evidence="8" type="ORF">H8792_010190</name>
</gene>
<comment type="caution">
    <text evidence="8">The sequence shown here is derived from an EMBL/GenBank/DDBJ whole genome shotgun (WGS) entry which is preliminary data.</text>
</comment>
<evidence type="ECO:0000256" key="1">
    <source>
        <dbReference type="ARBA" id="ARBA00022714"/>
    </source>
</evidence>
<dbReference type="PANTHER" id="PTHR40562:SF1">
    <property type="entry name" value="NITRITE REDUCTASE (NADH) SMALL SUBUNIT"/>
    <property type="match status" value="1"/>
</dbReference>
<dbReference type="Proteomes" id="UP001193680">
    <property type="component" value="Unassembled WGS sequence"/>
</dbReference>
<reference evidence="8 9" key="1">
    <citation type="submission" date="2020-06" db="EMBL/GenBank/DDBJ databases">
        <authorList>
            <person name="Scott K."/>
        </authorList>
    </citation>
    <scope>NUCLEOTIDE SEQUENCE [LARGE SCALE GENOMIC DNA]</scope>
    <source>
        <strain evidence="8 9">HH1</strain>
    </source>
</reference>
<evidence type="ECO:0000313" key="9">
    <source>
        <dbReference type="Proteomes" id="UP001193680"/>
    </source>
</evidence>
<keyword evidence="3" id="KW-0560">Oxidoreductase</keyword>
<keyword evidence="4" id="KW-0408">Iron</keyword>
<dbReference type="EMBL" id="JACBGI020000025">
    <property type="protein sequence ID" value="MBF6058709.1"/>
    <property type="molecule type" value="Genomic_DNA"/>
</dbReference>
<reference evidence="8 9" key="2">
    <citation type="submission" date="2020-11" db="EMBL/GenBank/DDBJ databases">
        <title>Sulfur oxidizing isolate from Hospital Hole Sinkhole.</title>
        <authorList>
            <person name="Scott K.M."/>
        </authorList>
    </citation>
    <scope>NUCLEOTIDE SEQUENCE [LARGE SCALE GENOMIC DNA]</scope>
    <source>
        <strain evidence="8 9">HH1</strain>
    </source>
</reference>
<accession>A0ABS0C0D2</accession>
<keyword evidence="9" id="KW-1185">Reference proteome</keyword>
<dbReference type="NCBIfam" id="TIGR02378">
    <property type="entry name" value="nirD_assim_sml"/>
    <property type="match status" value="1"/>
</dbReference>
<dbReference type="InterPro" id="IPR017881">
    <property type="entry name" value="NirD"/>
</dbReference>
<dbReference type="Pfam" id="PF13806">
    <property type="entry name" value="Rieske_2"/>
    <property type="match status" value="1"/>
</dbReference>
<dbReference type="PROSITE" id="PS51300">
    <property type="entry name" value="NIRD"/>
    <property type="match status" value="1"/>
</dbReference>
<evidence type="ECO:0000313" key="8">
    <source>
        <dbReference type="EMBL" id="MBF6058709.1"/>
    </source>
</evidence>
<dbReference type="SUPFAM" id="SSF50022">
    <property type="entry name" value="ISP domain"/>
    <property type="match status" value="1"/>
</dbReference>
<keyword evidence="6" id="KW-0534">Nitrate assimilation</keyword>
<evidence type="ECO:0000259" key="7">
    <source>
        <dbReference type="PROSITE" id="PS51296"/>
    </source>
</evidence>
<evidence type="ECO:0000256" key="5">
    <source>
        <dbReference type="ARBA" id="ARBA00023014"/>
    </source>
</evidence>
<organism evidence="8 9">
    <name type="scientific">Thiomicrorhabdus heinhorstiae</name>
    <dbReference type="NCBI Taxonomy" id="2748010"/>
    <lineage>
        <taxon>Bacteria</taxon>
        <taxon>Pseudomonadati</taxon>
        <taxon>Pseudomonadota</taxon>
        <taxon>Gammaproteobacteria</taxon>
        <taxon>Thiotrichales</taxon>
        <taxon>Piscirickettsiaceae</taxon>
        <taxon>Thiomicrorhabdus</taxon>
    </lineage>
</organism>
<evidence type="ECO:0000256" key="2">
    <source>
        <dbReference type="ARBA" id="ARBA00022723"/>
    </source>
</evidence>
<keyword evidence="1" id="KW-0001">2Fe-2S</keyword>
<dbReference type="PROSITE" id="PS51296">
    <property type="entry name" value="RIESKE"/>
    <property type="match status" value="1"/>
</dbReference>
<keyword evidence="2" id="KW-0479">Metal-binding</keyword>
<dbReference type="InterPro" id="IPR036922">
    <property type="entry name" value="Rieske_2Fe-2S_sf"/>
</dbReference>
<feature type="domain" description="Rieske" evidence="7">
    <location>
        <begin position="5"/>
        <end position="104"/>
    </location>
</feature>
<protein>
    <submittedName>
        <fullName evidence="8">Nitrite reductase small subunit NirD</fullName>
    </submittedName>
</protein>
<dbReference type="CDD" id="cd03529">
    <property type="entry name" value="Rieske_NirD"/>
    <property type="match status" value="1"/>
</dbReference>
<evidence type="ECO:0000256" key="3">
    <source>
        <dbReference type="ARBA" id="ARBA00023002"/>
    </source>
</evidence>
<keyword evidence="5" id="KW-0411">Iron-sulfur</keyword>